<dbReference type="GO" id="GO:0007606">
    <property type="term" value="P:sensory perception of chemical stimulus"/>
    <property type="evidence" value="ECO:0007669"/>
    <property type="project" value="UniProtKB-ARBA"/>
</dbReference>
<evidence type="ECO:0000256" key="10">
    <source>
        <dbReference type="ARBA" id="ARBA00023224"/>
    </source>
</evidence>
<dbReference type="GO" id="GO:0016503">
    <property type="term" value="F:pheromone receptor activity"/>
    <property type="evidence" value="ECO:0007669"/>
    <property type="project" value="InterPro"/>
</dbReference>
<evidence type="ECO:0000256" key="4">
    <source>
        <dbReference type="ARBA" id="ARBA00022507"/>
    </source>
</evidence>
<dbReference type="GO" id="GO:0019236">
    <property type="term" value="P:response to pheromone"/>
    <property type="evidence" value="ECO:0007669"/>
    <property type="project" value="UniProtKB-KW"/>
</dbReference>
<feature type="domain" description="G-protein coupled receptors family 1 profile" evidence="12">
    <location>
        <begin position="29"/>
        <end position="292"/>
    </location>
</feature>
<dbReference type="GO" id="GO:0005550">
    <property type="term" value="F:pheromone binding"/>
    <property type="evidence" value="ECO:0000318"/>
    <property type="project" value="GO_Central"/>
</dbReference>
<organism evidence="13 14">
    <name type="scientific">Ornithorhynchus anatinus</name>
    <name type="common">Duckbill platypus</name>
    <dbReference type="NCBI Taxonomy" id="9258"/>
    <lineage>
        <taxon>Eukaryota</taxon>
        <taxon>Metazoa</taxon>
        <taxon>Chordata</taxon>
        <taxon>Craniata</taxon>
        <taxon>Vertebrata</taxon>
        <taxon>Euteleostomi</taxon>
        <taxon>Mammalia</taxon>
        <taxon>Monotremata</taxon>
        <taxon>Ornithorhynchidae</taxon>
        <taxon>Ornithorhynchus</taxon>
    </lineage>
</organism>
<dbReference type="GeneTree" id="ENSGT01030000234553"/>
<proteinExistence type="inferred from homology"/>
<comment type="subcellular location">
    <subcellularLocation>
        <location evidence="1 11">Cell membrane</location>
        <topology evidence="1 11">Multi-pass membrane protein</topology>
    </subcellularLocation>
</comment>
<dbReference type="SUPFAM" id="SSF81321">
    <property type="entry name" value="Family A G protein-coupled receptor-like"/>
    <property type="match status" value="1"/>
</dbReference>
<evidence type="ECO:0000259" key="12">
    <source>
        <dbReference type="PROSITE" id="PS50262"/>
    </source>
</evidence>
<dbReference type="GO" id="GO:0005886">
    <property type="term" value="C:plasma membrane"/>
    <property type="evidence" value="ECO:0000318"/>
    <property type="project" value="GO_Central"/>
</dbReference>
<feature type="transmembrane region" description="Helical" evidence="11">
    <location>
        <begin position="276"/>
        <end position="293"/>
    </location>
</feature>
<accession>F6SCC7</accession>
<protein>
    <recommendedName>
        <fullName evidence="11">Vomeronasal type-1 receptor</fullName>
    </recommendedName>
</protein>
<dbReference type="Gene3D" id="1.20.1070.10">
    <property type="entry name" value="Rhodopsin 7-helix transmembrane proteins"/>
    <property type="match status" value="1"/>
</dbReference>
<dbReference type="Proteomes" id="UP000002279">
    <property type="component" value="Chromosome 15"/>
</dbReference>
<evidence type="ECO:0000256" key="9">
    <source>
        <dbReference type="ARBA" id="ARBA00023170"/>
    </source>
</evidence>
<dbReference type="PRINTS" id="PR01534">
    <property type="entry name" value="VOMERONASL1R"/>
</dbReference>
<keyword evidence="14" id="KW-1185">Reference proteome</keyword>
<dbReference type="Pfam" id="PF03402">
    <property type="entry name" value="V1R"/>
    <property type="match status" value="1"/>
</dbReference>
<evidence type="ECO:0000256" key="11">
    <source>
        <dbReference type="RuleBase" id="RU364061"/>
    </source>
</evidence>
<reference evidence="13" key="3">
    <citation type="submission" date="2025-09" db="UniProtKB">
        <authorList>
            <consortium name="Ensembl"/>
        </authorList>
    </citation>
    <scope>IDENTIFICATION</scope>
    <source>
        <strain evidence="13">Glennie</strain>
    </source>
</reference>
<keyword evidence="5 11" id="KW-0812">Transmembrane</keyword>
<keyword evidence="8 11" id="KW-0472">Membrane</keyword>
<evidence type="ECO:0000256" key="2">
    <source>
        <dbReference type="ARBA" id="ARBA00010663"/>
    </source>
</evidence>
<keyword evidence="3 11" id="KW-1003">Cell membrane</keyword>
<dbReference type="InParanoid" id="F6SCC7"/>
<dbReference type="InterPro" id="IPR017452">
    <property type="entry name" value="GPCR_Rhodpsn_7TM"/>
</dbReference>
<keyword evidence="10 11" id="KW-0807">Transducer</keyword>
<dbReference type="PANTHER" id="PTHR24062">
    <property type="entry name" value="VOMERONASAL TYPE-1 RECEPTOR"/>
    <property type="match status" value="1"/>
</dbReference>
<keyword evidence="4 11" id="KW-0589">Pheromone response</keyword>
<sequence>MKSKFRRMDAMEISFGTIMLLQIGIGVSVNAFLLLFYTRMVSASHRLSYSDLILAHPALANSLTLLSRGIPDTFYIWGLINFLDDMGCKTLIYLYRVCHGLSICTTCLLSIFQAVTISPSTSWWAGVKAKLPKCVILSCLFSWVMNLLINLYILKYVKGPWNSTSVQIVMDLKYCIEVSAEPETKLAIAEVLPLRDLFLGLMSTASGYMVFVLHRHHRQVRHLHGPSSSLRVMPEVQAAKRVVALVTLYVFLYGRQAIMLSVIINMKEKSPLMVRVHLHLSFSFSVVSPFLIIHSDRRV</sequence>
<dbReference type="PROSITE" id="PS50262">
    <property type="entry name" value="G_PROTEIN_RECEP_F1_2"/>
    <property type="match status" value="1"/>
</dbReference>
<comment type="similarity">
    <text evidence="2 11">Belongs to the G-protein coupled receptor 1 family.</text>
</comment>
<evidence type="ECO:0000256" key="8">
    <source>
        <dbReference type="ARBA" id="ARBA00023136"/>
    </source>
</evidence>
<feature type="transmembrane region" description="Helical" evidence="11">
    <location>
        <begin position="242"/>
        <end position="264"/>
    </location>
</feature>
<evidence type="ECO:0000256" key="1">
    <source>
        <dbReference type="ARBA" id="ARBA00004651"/>
    </source>
</evidence>
<dbReference type="OMA" id="MHISAFM"/>
<keyword evidence="6 11" id="KW-1133">Transmembrane helix</keyword>
<feature type="transmembrane region" description="Helical" evidence="11">
    <location>
        <begin position="135"/>
        <end position="154"/>
    </location>
</feature>
<evidence type="ECO:0000256" key="5">
    <source>
        <dbReference type="ARBA" id="ARBA00022692"/>
    </source>
</evidence>
<feature type="transmembrane region" description="Helical" evidence="11">
    <location>
        <begin position="12"/>
        <end position="37"/>
    </location>
</feature>
<evidence type="ECO:0000313" key="13">
    <source>
        <dbReference type="Ensembl" id="ENSOANP00000001016.3"/>
    </source>
</evidence>
<evidence type="ECO:0000313" key="14">
    <source>
        <dbReference type="Proteomes" id="UP000002279"/>
    </source>
</evidence>
<keyword evidence="7 11" id="KW-0297">G-protein coupled receptor</keyword>
<keyword evidence="9 11" id="KW-0675">Receptor</keyword>
<feature type="transmembrane region" description="Helical" evidence="11">
    <location>
        <begin position="93"/>
        <end position="115"/>
    </location>
</feature>
<name>F6SCC7_ORNAN</name>
<evidence type="ECO:0000256" key="6">
    <source>
        <dbReference type="ARBA" id="ARBA00022989"/>
    </source>
</evidence>
<dbReference type="InterPro" id="IPR004072">
    <property type="entry name" value="Vmron_rcpt_1"/>
</dbReference>
<evidence type="ECO:0000256" key="3">
    <source>
        <dbReference type="ARBA" id="ARBA00022475"/>
    </source>
</evidence>
<evidence type="ECO:0000256" key="7">
    <source>
        <dbReference type="ARBA" id="ARBA00023040"/>
    </source>
</evidence>
<reference evidence="13 14" key="1">
    <citation type="journal article" date="2008" name="Nature">
        <title>Genome analysis of the platypus reveals unique signatures of evolution.</title>
        <authorList>
            <person name="Warren W.C."/>
            <person name="Hillier L.W."/>
            <person name="Marshall Graves J.A."/>
            <person name="Birney E."/>
            <person name="Ponting C.P."/>
            <person name="Grutzner F."/>
            <person name="Belov K."/>
            <person name="Miller W."/>
            <person name="Clarke L."/>
            <person name="Chinwalla A.T."/>
            <person name="Yang S.P."/>
            <person name="Heger A."/>
            <person name="Locke D.P."/>
            <person name="Miethke P."/>
            <person name="Waters P.D."/>
            <person name="Veyrunes F."/>
            <person name="Fulton L."/>
            <person name="Fulton B."/>
            <person name="Graves T."/>
            <person name="Wallis J."/>
            <person name="Puente X.S."/>
            <person name="Lopez-Otin C."/>
            <person name="Ordonez G.R."/>
            <person name="Eichler E.E."/>
            <person name="Chen L."/>
            <person name="Cheng Z."/>
            <person name="Deakin J.E."/>
            <person name="Alsop A."/>
            <person name="Thompson K."/>
            <person name="Kirby P."/>
            <person name="Papenfuss A.T."/>
            <person name="Wakefield M.J."/>
            <person name="Olender T."/>
            <person name="Lancet D."/>
            <person name="Huttley G.A."/>
            <person name="Smit A.F."/>
            <person name="Pask A."/>
            <person name="Temple-Smith P."/>
            <person name="Batzer M.A."/>
            <person name="Walker J.A."/>
            <person name="Konkel M.K."/>
            <person name="Harris R.S."/>
            <person name="Whittington C.M."/>
            <person name="Wong E.S."/>
            <person name="Gemmell N.J."/>
            <person name="Buschiazzo E."/>
            <person name="Vargas Jentzsch I.M."/>
            <person name="Merkel A."/>
            <person name="Schmitz J."/>
            <person name="Zemann A."/>
            <person name="Churakov G."/>
            <person name="Kriegs J.O."/>
            <person name="Brosius J."/>
            <person name="Murchison E.P."/>
            <person name="Sachidanandam R."/>
            <person name="Smith C."/>
            <person name="Hannon G.J."/>
            <person name="Tsend-Ayush E."/>
            <person name="McMillan D."/>
            <person name="Attenborough R."/>
            <person name="Rens W."/>
            <person name="Ferguson-Smith M."/>
            <person name="Lefevre C.M."/>
            <person name="Sharp J.A."/>
            <person name="Nicholas K.R."/>
            <person name="Ray D.A."/>
            <person name="Kube M."/>
            <person name="Reinhardt R."/>
            <person name="Pringle T.H."/>
            <person name="Taylor J."/>
            <person name="Jones R.C."/>
            <person name="Nixon B."/>
            <person name="Dacheux J.L."/>
            <person name="Niwa H."/>
            <person name="Sekita Y."/>
            <person name="Huang X."/>
            <person name="Stark A."/>
            <person name="Kheradpour P."/>
            <person name="Kellis M."/>
            <person name="Flicek P."/>
            <person name="Chen Y."/>
            <person name="Webber C."/>
            <person name="Hardison R."/>
            <person name="Nelson J."/>
            <person name="Hallsworth-Pepin K."/>
            <person name="Delehaunty K."/>
            <person name="Markovic C."/>
            <person name="Minx P."/>
            <person name="Feng Y."/>
            <person name="Kremitzki C."/>
            <person name="Mitreva M."/>
            <person name="Glasscock J."/>
            <person name="Wylie T."/>
            <person name="Wohldmann P."/>
            <person name="Thiru P."/>
            <person name="Nhan M.N."/>
            <person name="Pohl C.S."/>
            <person name="Smith S.M."/>
            <person name="Hou S."/>
            <person name="Nefedov M."/>
            <person name="de Jong P.J."/>
            <person name="Renfree M.B."/>
            <person name="Mardis E.R."/>
            <person name="Wilson R.K."/>
        </authorList>
    </citation>
    <scope>NUCLEOTIDE SEQUENCE [LARGE SCALE GENOMIC DNA]</scope>
    <source>
        <strain evidence="13 14">Glennie</strain>
    </source>
</reference>
<dbReference type="AlphaFoldDB" id="F6SCC7"/>
<dbReference type="Ensembl" id="ENSOANT00000001017.3">
    <property type="protein sequence ID" value="ENSOANP00000001016.3"/>
    <property type="gene ID" value="ENSOANG00000043398.1"/>
</dbReference>
<dbReference type="HOGENOM" id="CLU_058641_4_0_1"/>
<reference evidence="13" key="2">
    <citation type="submission" date="2025-08" db="UniProtKB">
        <authorList>
            <consortium name="Ensembl"/>
        </authorList>
    </citation>
    <scope>IDENTIFICATION</scope>
    <source>
        <strain evidence="13">Glennie</strain>
    </source>
</reference>